<dbReference type="Pfam" id="PF04892">
    <property type="entry name" value="VanZ"/>
    <property type="match status" value="1"/>
</dbReference>
<protein>
    <submittedName>
        <fullName evidence="3">Teicoplanin resistance protein VanZ</fullName>
    </submittedName>
</protein>
<accession>A0A2A8D418</accession>
<keyword evidence="4" id="KW-1185">Reference proteome</keyword>
<keyword evidence="1" id="KW-0812">Transmembrane</keyword>
<dbReference type="InterPro" id="IPR006976">
    <property type="entry name" value="VanZ-like"/>
</dbReference>
<feature type="transmembrane region" description="Helical" evidence="1">
    <location>
        <begin position="20"/>
        <end position="41"/>
    </location>
</feature>
<proteinExistence type="predicted"/>
<dbReference type="AlphaFoldDB" id="A0A2A8D418"/>
<evidence type="ECO:0000256" key="1">
    <source>
        <dbReference type="SAM" id="Phobius"/>
    </source>
</evidence>
<dbReference type="Proteomes" id="UP000219947">
    <property type="component" value="Unassembled WGS sequence"/>
</dbReference>
<sequence>MRARCLMSGVVLSGRSGRVFRAVGWALFALYCAAVAAIVFAPQHVDDNEAGSRLASLLDTGHAQGWLPGFITYASIEQLSNVIMFAPGGFLLMLLLFCRARPWRRVGVITLGAVAVSAGIELIQTAMPERTGDPIDVLMNGTGAFIGSLTAWGVHGLWMRWGKR</sequence>
<evidence type="ECO:0000259" key="2">
    <source>
        <dbReference type="Pfam" id="PF04892"/>
    </source>
</evidence>
<feature type="transmembrane region" description="Helical" evidence="1">
    <location>
        <begin position="105"/>
        <end position="125"/>
    </location>
</feature>
<reference evidence="3" key="1">
    <citation type="submission" date="2017-10" db="EMBL/GenBank/DDBJ databases">
        <title>Kefir isolates.</title>
        <authorList>
            <person name="Kim Y."/>
            <person name="Blasche S."/>
        </authorList>
    </citation>
    <scope>NUCLEOTIDE SEQUENCE [LARGE SCALE GENOMIC DNA]</scope>
    <source>
        <strain evidence="3">OG2-2</strain>
    </source>
</reference>
<evidence type="ECO:0000313" key="4">
    <source>
        <dbReference type="Proteomes" id="UP000219947"/>
    </source>
</evidence>
<dbReference type="PANTHER" id="PTHR28008:SF1">
    <property type="entry name" value="DOMAIN PROTEIN, PUTATIVE (AFU_ORTHOLOGUE AFUA_3G10980)-RELATED"/>
    <property type="match status" value="1"/>
</dbReference>
<dbReference type="EMBL" id="PDEV01000004">
    <property type="protein sequence ID" value="PEN15696.1"/>
    <property type="molecule type" value="Genomic_DNA"/>
</dbReference>
<comment type="caution">
    <text evidence="3">The sequence shown here is derived from an EMBL/GenBank/DDBJ whole genome shotgun (WGS) entry which is preliminary data.</text>
</comment>
<feature type="transmembrane region" description="Helical" evidence="1">
    <location>
        <begin position="137"/>
        <end position="158"/>
    </location>
</feature>
<gene>
    <name evidence="3" type="ORF">CRM92_08800</name>
</gene>
<keyword evidence="1" id="KW-1133">Transmembrane helix</keyword>
<feature type="domain" description="VanZ-like" evidence="2">
    <location>
        <begin position="28"/>
        <end position="152"/>
    </location>
</feature>
<name>A0A2A8D418_9MICC</name>
<keyword evidence="1" id="KW-0472">Membrane</keyword>
<organism evidence="3 4">
    <name type="scientific">Rothia dentocariosa</name>
    <dbReference type="NCBI Taxonomy" id="2047"/>
    <lineage>
        <taxon>Bacteria</taxon>
        <taxon>Bacillati</taxon>
        <taxon>Actinomycetota</taxon>
        <taxon>Actinomycetes</taxon>
        <taxon>Micrococcales</taxon>
        <taxon>Micrococcaceae</taxon>
        <taxon>Rothia</taxon>
    </lineage>
</organism>
<feature type="transmembrane region" description="Helical" evidence="1">
    <location>
        <begin position="79"/>
        <end position="98"/>
    </location>
</feature>
<evidence type="ECO:0000313" key="3">
    <source>
        <dbReference type="EMBL" id="PEN15696.1"/>
    </source>
</evidence>
<dbReference type="PANTHER" id="PTHR28008">
    <property type="entry name" value="DOMAIN PROTEIN, PUTATIVE (AFU_ORTHOLOGUE AFUA_3G10980)-RELATED"/>
    <property type="match status" value="1"/>
</dbReference>